<keyword evidence="4 10" id="KW-1133">Transmembrane helix</keyword>
<feature type="transmembrane region" description="Helical" evidence="10">
    <location>
        <begin position="320"/>
        <end position="341"/>
    </location>
</feature>
<dbReference type="InterPro" id="IPR020846">
    <property type="entry name" value="MFS_dom"/>
</dbReference>
<dbReference type="PROSITE" id="PS50850">
    <property type="entry name" value="MFS"/>
    <property type="match status" value="1"/>
</dbReference>
<gene>
    <name evidence="12" type="ORF">LSTR_LSTR004596</name>
</gene>
<keyword evidence="2" id="KW-1003">Cell membrane</keyword>
<evidence type="ECO:0000256" key="3">
    <source>
        <dbReference type="ARBA" id="ARBA00022692"/>
    </source>
</evidence>
<evidence type="ECO:0000256" key="9">
    <source>
        <dbReference type="SAM" id="MobiDB-lite"/>
    </source>
</evidence>
<dbReference type="InParanoid" id="A0A482WTV6"/>
<name>A0A482WTV6_LAOST</name>
<dbReference type="InterPro" id="IPR036259">
    <property type="entry name" value="MFS_trans_sf"/>
</dbReference>
<protein>
    <recommendedName>
        <fullName evidence="11">Major facilitator superfamily (MFS) profile domain-containing protein</fullName>
    </recommendedName>
</protein>
<keyword evidence="5 10" id="KW-0472">Membrane</keyword>
<dbReference type="InterPro" id="IPR044775">
    <property type="entry name" value="MFS_ERD6/Tret1-like"/>
</dbReference>
<evidence type="ECO:0000313" key="12">
    <source>
        <dbReference type="EMBL" id="RZF36908.1"/>
    </source>
</evidence>
<feature type="transmembrane region" description="Helical" evidence="10">
    <location>
        <begin position="453"/>
        <end position="472"/>
    </location>
</feature>
<feature type="transmembrane region" description="Helical" evidence="10">
    <location>
        <begin position="286"/>
        <end position="308"/>
    </location>
</feature>
<evidence type="ECO:0000256" key="8">
    <source>
        <dbReference type="RuleBase" id="RU003346"/>
    </source>
</evidence>
<evidence type="ECO:0000259" key="11">
    <source>
        <dbReference type="PROSITE" id="PS50850"/>
    </source>
</evidence>
<organism evidence="12 13">
    <name type="scientific">Laodelphax striatellus</name>
    <name type="common">Small brown planthopper</name>
    <name type="synonym">Delphax striatella</name>
    <dbReference type="NCBI Taxonomy" id="195883"/>
    <lineage>
        <taxon>Eukaryota</taxon>
        <taxon>Metazoa</taxon>
        <taxon>Ecdysozoa</taxon>
        <taxon>Arthropoda</taxon>
        <taxon>Hexapoda</taxon>
        <taxon>Insecta</taxon>
        <taxon>Pterygota</taxon>
        <taxon>Neoptera</taxon>
        <taxon>Paraneoptera</taxon>
        <taxon>Hemiptera</taxon>
        <taxon>Auchenorrhyncha</taxon>
        <taxon>Fulgoroidea</taxon>
        <taxon>Delphacidae</taxon>
        <taxon>Criomorphinae</taxon>
        <taxon>Laodelphax</taxon>
    </lineage>
</organism>
<evidence type="ECO:0000256" key="7">
    <source>
        <dbReference type="ARBA" id="ARBA00024348"/>
    </source>
</evidence>
<dbReference type="PANTHER" id="PTHR48021:SF47">
    <property type="entry name" value="GH17672P"/>
    <property type="match status" value="1"/>
</dbReference>
<dbReference type="PROSITE" id="PS00217">
    <property type="entry name" value="SUGAR_TRANSPORT_2"/>
    <property type="match status" value="1"/>
</dbReference>
<dbReference type="PROSITE" id="PS00216">
    <property type="entry name" value="SUGAR_TRANSPORT_1"/>
    <property type="match status" value="1"/>
</dbReference>
<feature type="transmembrane region" description="Helical" evidence="10">
    <location>
        <begin position="176"/>
        <end position="194"/>
    </location>
</feature>
<evidence type="ECO:0000256" key="5">
    <source>
        <dbReference type="ARBA" id="ARBA00023136"/>
    </source>
</evidence>
<dbReference type="GO" id="GO:0051119">
    <property type="term" value="F:sugar transmembrane transporter activity"/>
    <property type="evidence" value="ECO:0007669"/>
    <property type="project" value="InterPro"/>
</dbReference>
<evidence type="ECO:0000256" key="4">
    <source>
        <dbReference type="ARBA" id="ARBA00022989"/>
    </source>
</evidence>
<feature type="region of interest" description="Disordered" evidence="9">
    <location>
        <begin position="1"/>
        <end position="31"/>
    </location>
</feature>
<keyword evidence="13" id="KW-1185">Reference proteome</keyword>
<dbReference type="PANTHER" id="PTHR48021">
    <property type="match status" value="1"/>
</dbReference>
<evidence type="ECO:0000256" key="2">
    <source>
        <dbReference type="ARBA" id="ARBA00022475"/>
    </source>
</evidence>
<evidence type="ECO:0000256" key="6">
    <source>
        <dbReference type="ARBA" id="ARBA00023180"/>
    </source>
</evidence>
<dbReference type="Proteomes" id="UP000291343">
    <property type="component" value="Unassembled WGS sequence"/>
</dbReference>
<dbReference type="FunCoup" id="A0A482WTV6">
    <property type="interactions" value="12"/>
</dbReference>
<feature type="transmembrane region" description="Helical" evidence="10">
    <location>
        <begin position="143"/>
        <end position="164"/>
    </location>
</feature>
<dbReference type="InterPro" id="IPR005828">
    <property type="entry name" value="MFS_sugar_transport-like"/>
</dbReference>
<dbReference type="FunFam" id="1.20.1250.20:FF:000055">
    <property type="entry name" value="Facilitated trehalose transporter Tret1-2 homolog"/>
    <property type="match status" value="1"/>
</dbReference>
<dbReference type="GO" id="GO:0005886">
    <property type="term" value="C:plasma membrane"/>
    <property type="evidence" value="ECO:0007669"/>
    <property type="project" value="UniProtKB-SubCell"/>
</dbReference>
<dbReference type="EMBL" id="QKKF02025464">
    <property type="protein sequence ID" value="RZF36908.1"/>
    <property type="molecule type" value="Genomic_DNA"/>
</dbReference>
<reference evidence="12 13" key="1">
    <citation type="journal article" date="2017" name="Gigascience">
        <title>Genome sequence of the small brown planthopper, Laodelphax striatellus.</title>
        <authorList>
            <person name="Zhu J."/>
            <person name="Jiang F."/>
            <person name="Wang X."/>
            <person name="Yang P."/>
            <person name="Bao Y."/>
            <person name="Zhao W."/>
            <person name="Wang W."/>
            <person name="Lu H."/>
            <person name="Wang Q."/>
            <person name="Cui N."/>
            <person name="Li J."/>
            <person name="Chen X."/>
            <person name="Luo L."/>
            <person name="Yu J."/>
            <person name="Kang L."/>
            <person name="Cui F."/>
        </authorList>
    </citation>
    <scope>NUCLEOTIDE SEQUENCE [LARGE SCALE GENOMIC DNA]</scope>
    <source>
        <strain evidence="12">Lst14</strain>
    </source>
</reference>
<keyword evidence="6" id="KW-0325">Glycoprotein</keyword>
<dbReference type="SMR" id="A0A482WTV6"/>
<dbReference type="CDD" id="cd17358">
    <property type="entry name" value="MFS_GLUT6_8_Class3_like"/>
    <property type="match status" value="1"/>
</dbReference>
<comment type="caution">
    <text evidence="12">The sequence shown here is derived from an EMBL/GenBank/DDBJ whole genome shotgun (WGS) entry which is preliminary data.</text>
</comment>
<comment type="subcellular location">
    <subcellularLocation>
        <location evidence="1">Cell membrane</location>
        <topology evidence="1">Multi-pass membrane protein</topology>
    </subcellularLocation>
</comment>
<feature type="transmembrane region" description="Helical" evidence="10">
    <location>
        <begin position="41"/>
        <end position="63"/>
    </location>
</feature>
<dbReference type="SUPFAM" id="SSF103473">
    <property type="entry name" value="MFS general substrate transporter"/>
    <property type="match status" value="1"/>
</dbReference>
<comment type="similarity">
    <text evidence="7">Belongs to the major facilitator superfamily. Sugar transporter (TC 2.A.1.1) family. Trehalose transporter subfamily.</text>
</comment>
<dbReference type="AlphaFoldDB" id="A0A482WTV6"/>
<feature type="transmembrane region" description="Helical" evidence="10">
    <location>
        <begin position="200"/>
        <end position="221"/>
    </location>
</feature>
<dbReference type="InterPro" id="IPR003663">
    <property type="entry name" value="Sugar/inositol_transpt"/>
</dbReference>
<dbReference type="InterPro" id="IPR005829">
    <property type="entry name" value="Sugar_transporter_CS"/>
</dbReference>
<accession>A0A482WTV6</accession>
<dbReference type="PRINTS" id="PR00171">
    <property type="entry name" value="SUGRTRNSPORT"/>
</dbReference>
<feature type="transmembrane region" description="Helical" evidence="10">
    <location>
        <begin position="422"/>
        <end position="441"/>
    </location>
</feature>
<feature type="transmembrane region" description="Helical" evidence="10">
    <location>
        <begin position="353"/>
        <end position="373"/>
    </location>
</feature>
<evidence type="ECO:0000256" key="1">
    <source>
        <dbReference type="ARBA" id="ARBA00004651"/>
    </source>
</evidence>
<feature type="domain" description="Major facilitator superfamily (MFS) profile" evidence="11">
    <location>
        <begin position="46"/>
        <end position="476"/>
    </location>
</feature>
<dbReference type="Gene3D" id="1.20.1250.20">
    <property type="entry name" value="MFS general substrate transporter like domains"/>
    <property type="match status" value="1"/>
</dbReference>
<feature type="transmembrane region" description="Helical" evidence="10">
    <location>
        <begin position="385"/>
        <end position="410"/>
    </location>
</feature>
<keyword evidence="8" id="KW-0813">Transport</keyword>
<keyword evidence="3 10" id="KW-0812">Transmembrane</keyword>
<feature type="transmembrane region" description="Helical" evidence="10">
    <location>
        <begin position="113"/>
        <end position="131"/>
    </location>
</feature>
<proteinExistence type="inferred from homology"/>
<evidence type="ECO:0000256" key="10">
    <source>
        <dbReference type="SAM" id="Phobius"/>
    </source>
</evidence>
<dbReference type="InterPro" id="IPR050549">
    <property type="entry name" value="MFS_Trehalose_Transporter"/>
</dbReference>
<sequence>MASKGDHNTEAALPAHPVPDGGDKPLGSRSTMASTGKTSNCNLYIACCVCNLASFAAGNALTWRSPTISKMKDDNLIQTSQESWVGSLIALGASVGPFVSGFLIDRIGRKKTLYLNAVLIIFSWILIGVAITGFESIPFELIYVGRVLAGVAAGSCYASIPMYIGEIAEDSVRGAVGSLLAFFLCGGFMLEYLVGPYVNYLALIIVSCAAPIAFLVLFFFMPESPYYLLAQGRNAEAMRALQWLRGADDASVVQKEVTDMQNSVTESASQKSGAIELVKSKGNFKALYLSCGLVAFQQCSGINVILFYSEQIFRVTGAALSPAICSIIIGAVLVISGGIAAPVTSLFGIKMMLIVSGVGMFLSEALLGVYFFFKDKGADVSSLSSAPIIFMVAYIVAYCLGFGPLPWAVMGEMFPPNMKAKASAITASFCWILGFIITLGFNSVAISLGMASAFWIFSGFCVLAILFIVLLLPDTRGLSLQEIQDVLNGRPVNRKK</sequence>
<dbReference type="OrthoDB" id="4142200at2759"/>
<evidence type="ECO:0000313" key="13">
    <source>
        <dbReference type="Proteomes" id="UP000291343"/>
    </source>
</evidence>
<dbReference type="NCBIfam" id="TIGR00879">
    <property type="entry name" value="SP"/>
    <property type="match status" value="1"/>
</dbReference>
<dbReference type="Pfam" id="PF00083">
    <property type="entry name" value="Sugar_tr"/>
    <property type="match status" value="1"/>
</dbReference>
<feature type="transmembrane region" description="Helical" evidence="10">
    <location>
        <begin position="83"/>
        <end position="104"/>
    </location>
</feature>